<dbReference type="STRING" id="1353009.A0A1Y2IH38"/>
<organism evidence="7 8">
    <name type="scientific">Trametes coccinea (strain BRFM310)</name>
    <name type="common">Pycnoporus coccineus</name>
    <dbReference type="NCBI Taxonomy" id="1353009"/>
    <lineage>
        <taxon>Eukaryota</taxon>
        <taxon>Fungi</taxon>
        <taxon>Dikarya</taxon>
        <taxon>Basidiomycota</taxon>
        <taxon>Agaricomycotina</taxon>
        <taxon>Agaricomycetes</taxon>
        <taxon>Polyporales</taxon>
        <taxon>Polyporaceae</taxon>
        <taxon>Trametes</taxon>
    </lineage>
</organism>
<evidence type="ECO:0000256" key="5">
    <source>
        <dbReference type="SAM" id="MobiDB-lite"/>
    </source>
</evidence>
<dbReference type="GO" id="GO:0006357">
    <property type="term" value="P:regulation of transcription by RNA polymerase II"/>
    <property type="evidence" value="ECO:0007669"/>
    <property type="project" value="TreeGrafter"/>
</dbReference>
<feature type="compositionally biased region" description="Polar residues" evidence="5">
    <location>
        <begin position="418"/>
        <end position="435"/>
    </location>
</feature>
<dbReference type="SUPFAM" id="SSF46689">
    <property type="entry name" value="Homeodomain-like"/>
    <property type="match status" value="1"/>
</dbReference>
<dbReference type="InterPro" id="IPR001356">
    <property type="entry name" value="HD"/>
</dbReference>
<accession>A0A1Y2IH38</accession>
<dbReference type="PANTHER" id="PTHR24332">
    <property type="entry name" value="HOMEOBOX PROTEIN CDX"/>
    <property type="match status" value="1"/>
</dbReference>
<dbReference type="Proteomes" id="UP000193067">
    <property type="component" value="Unassembled WGS sequence"/>
</dbReference>
<dbReference type="PROSITE" id="PS50071">
    <property type="entry name" value="HOMEOBOX_2"/>
    <property type="match status" value="1"/>
</dbReference>
<keyword evidence="3 4" id="KW-0238">DNA-binding</keyword>
<dbReference type="SMART" id="SM00389">
    <property type="entry name" value="HOX"/>
    <property type="match status" value="1"/>
</dbReference>
<keyword evidence="8" id="KW-1185">Reference proteome</keyword>
<comment type="subcellular location">
    <subcellularLocation>
        <location evidence="1 3 4">Nucleus</location>
    </subcellularLocation>
</comment>
<evidence type="ECO:0000313" key="7">
    <source>
        <dbReference type="EMBL" id="OSC99943.1"/>
    </source>
</evidence>
<dbReference type="InterPro" id="IPR047152">
    <property type="entry name" value="Caudal_homeobox"/>
</dbReference>
<dbReference type="AlphaFoldDB" id="A0A1Y2IH38"/>
<feature type="compositionally biased region" description="Polar residues" evidence="5">
    <location>
        <begin position="89"/>
        <end position="105"/>
    </location>
</feature>
<dbReference type="GO" id="GO:0009948">
    <property type="term" value="P:anterior/posterior axis specification"/>
    <property type="evidence" value="ECO:0007669"/>
    <property type="project" value="TreeGrafter"/>
</dbReference>
<feature type="DNA-binding region" description="Homeobox" evidence="3">
    <location>
        <begin position="179"/>
        <end position="238"/>
    </location>
</feature>
<dbReference type="Pfam" id="PF24818">
    <property type="entry name" value="PH_TRF2_HOY1"/>
    <property type="match status" value="1"/>
</dbReference>
<dbReference type="Pfam" id="PF00046">
    <property type="entry name" value="Homeodomain"/>
    <property type="match status" value="1"/>
</dbReference>
<evidence type="ECO:0000256" key="2">
    <source>
        <dbReference type="ARBA" id="ARBA00010341"/>
    </source>
</evidence>
<dbReference type="PANTHER" id="PTHR24332:SF9">
    <property type="entry name" value="HOMEOTIC PROTEIN CAUDAL"/>
    <property type="match status" value="1"/>
</dbReference>
<evidence type="ECO:0000313" key="8">
    <source>
        <dbReference type="Proteomes" id="UP000193067"/>
    </source>
</evidence>
<dbReference type="GO" id="GO:0003700">
    <property type="term" value="F:DNA-binding transcription factor activity"/>
    <property type="evidence" value="ECO:0007669"/>
    <property type="project" value="TreeGrafter"/>
</dbReference>
<proteinExistence type="inferred from homology"/>
<keyword evidence="3 4" id="KW-0371">Homeobox</keyword>
<dbReference type="Gene3D" id="1.10.10.60">
    <property type="entry name" value="Homeodomain-like"/>
    <property type="match status" value="1"/>
</dbReference>
<dbReference type="InterPro" id="IPR009057">
    <property type="entry name" value="Homeodomain-like_sf"/>
</dbReference>
<protein>
    <recommendedName>
        <fullName evidence="6">Homeobox domain-containing protein</fullName>
    </recommendedName>
</protein>
<evidence type="ECO:0000256" key="3">
    <source>
        <dbReference type="PROSITE-ProRule" id="PRU00108"/>
    </source>
</evidence>
<feature type="region of interest" description="Disordered" evidence="5">
    <location>
        <begin position="89"/>
        <end position="165"/>
    </location>
</feature>
<gene>
    <name evidence="7" type="ORF">PYCCODRAFT_1426905</name>
</gene>
<name>A0A1Y2IH38_TRAC3</name>
<feature type="compositionally biased region" description="Low complexity" evidence="5">
    <location>
        <begin position="129"/>
        <end position="146"/>
    </location>
</feature>
<keyword evidence="3 4" id="KW-0539">Nucleus</keyword>
<comment type="similarity">
    <text evidence="2">Belongs to the Caudal homeobox family.</text>
</comment>
<evidence type="ECO:0000256" key="4">
    <source>
        <dbReference type="RuleBase" id="RU000682"/>
    </source>
</evidence>
<reference evidence="7 8" key="1">
    <citation type="journal article" date="2015" name="Biotechnol. Biofuels">
        <title>Enhanced degradation of softwood versus hardwood by the white-rot fungus Pycnoporus coccineus.</title>
        <authorList>
            <person name="Couturier M."/>
            <person name="Navarro D."/>
            <person name="Chevret D."/>
            <person name="Henrissat B."/>
            <person name="Piumi F."/>
            <person name="Ruiz-Duenas F.J."/>
            <person name="Martinez A.T."/>
            <person name="Grigoriev I.V."/>
            <person name="Riley R."/>
            <person name="Lipzen A."/>
            <person name="Berrin J.G."/>
            <person name="Master E.R."/>
            <person name="Rosso M.N."/>
        </authorList>
    </citation>
    <scope>NUCLEOTIDE SEQUENCE [LARGE SCALE GENOMIC DNA]</scope>
    <source>
        <strain evidence="7 8">BRFM310</strain>
    </source>
</reference>
<evidence type="ECO:0000256" key="1">
    <source>
        <dbReference type="ARBA" id="ARBA00004123"/>
    </source>
</evidence>
<dbReference type="OrthoDB" id="6159439at2759"/>
<dbReference type="GO" id="GO:0000977">
    <property type="term" value="F:RNA polymerase II transcription regulatory region sequence-specific DNA binding"/>
    <property type="evidence" value="ECO:0007669"/>
    <property type="project" value="TreeGrafter"/>
</dbReference>
<dbReference type="GO" id="GO:0005634">
    <property type="term" value="C:nucleus"/>
    <property type="evidence" value="ECO:0007669"/>
    <property type="project" value="UniProtKB-SubCell"/>
</dbReference>
<dbReference type="EMBL" id="KZ084123">
    <property type="protein sequence ID" value="OSC99943.1"/>
    <property type="molecule type" value="Genomic_DNA"/>
</dbReference>
<feature type="domain" description="Homeobox" evidence="6">
    <location>
        <begin position="177"/>
        <end position="237"/>
    </location>
</feature>
<feature type="region of interest" description="Disordered" evidence="5">
    <location>
        <begin position="418"/>
        <end position="514"/>
    </location>
</feature>
<dbReference type="GO" id="GO:0030154">
    <property type="term" value="P:cell differentiation"/>
    <property type="evidence" value="ECO:0007669"/>
    <property type="project" value="TreeGrafter"/>
</dbReference>
<dbReference type="CDD" id="cd00086">
    <property type="entry name" value="homeodomain"/>
    <property type="match status" value="1"/>
</dbReference>
<feature type="compositionally biased region" description="Polar residues" evidence="5">
    <location>
        <begin position="497"/>
        <end position="507"/>
    </location>
</feature>
<evidence type="ECO:0000259" key="6">
    <source>
        <dbReference type="PROSITE" id="PS50071"/>
    </source>
</evidence>
<dbReference type="InterPro" id="IPR057939">
    <property type="entry name" value="TRF2_HOY1_PH"/>
</dbReference>
<sequence length="639" mass="69445">MSLSRSPAAARRGREHNLRYIWYESLRLHAPPFDDHAAALGRHSRVAKAVDGTPVKPSSLRGLSTSLSGTWTSPIKKLFPSRFNMQHEQCTTEDNANHSPASSPRNMLPPLSIQDLPPPNGMAAPLDTPASCVSSPLSAALSPAGSEVGSLGDVSEQHPIPPTLRRAMSLSSLAAGVKQRRKRSRTTPEQLAKLEEYFSADQSPTSARRRDIARELGLDERQTQIWFQNRVCCGRRRAKMKLQAKMKSRAVERLEPPPRSPPPLASGFDAEVHNLIHEEDEVTVIPCTDLTIGTWRRVASSQHDLIAYTCEARRCISWFVRAAGLSFKIEVPYDTIAESRFSNVSPGIGSATFTLDRPPIFYVEKQTEPAPGMEPTRYWQVSGDWTEGRQGTTVLRHCLTGPGYQLYHLVNNISASSGTSEVSLHTPTLSVSDAGSSPEVYSRSCDSPVDHHPHPPSSLVLRKPSSLSSLRMLHHPSLERLRPSRQASVPMFHSPLSGMSTPNSPRSPSEVPAAAPGAAATPMLLYMDGSGSQQYAGPRLGGPEQLPRLSLGVPDLPRLNYDYSSSRAASPHDCASEPPLSAVSTPGYYSAPSPWDGGVSPFNPQGLGPLAERPQELFYSHAAHGYYSGPVYDRGGGAC</sequence>